<dbReference type="EMBL" id="JBFPKE010000027">
    <property type="protein sequence ID" value="MEX3754168.1"/>
    <property type="molecule type" value="Genomic_DNA"/>
</dbReference>
<evidence type="ECO:0000256" key="1">
    <source>
        <dbReference type="ARBA" id="ARBA00023172"/>
    </source>
</evidence>
<keyword evidence="3" id="KW-1185">Reference proteome</keyword>
<sequence>MRESLITEFKVLTYVCINRHFVLYSKRGVKPKTVVAEVKRLISAMTRYLNLRHIGYFSDVTASEWRSMIASVKSRTIVKAILKKLAHPAVADYLPGGQPSLRLEHVRTLRQGSSDTNATVGLPSGLFGMLSQVSQRTVLVFLNLIDCPASSPDCAQLLPVSEAMAYKGKLSRAFNEYKDYASKVSAKKLSHEKRKQFKKRFEAEFGLTLHLFVVYLRLVHSAAVSFVALYTGMRASELRLLRKKALFSKDGHSYIRTTVSKHRPLANAVDCDRWVATDALVDAMKCLQLLSAIDGSSFLARQPTMQPASGSIQAQRPPSLIAITKGIQEYFRAVVRTGRYASWRLTPQQFREGLAEQMARMHVKMPYASMQLKHLAVSSQRALRGLPADITMRYGNYPRTLLSTVVGVDAVARIKTEQARSLFGAQRAFAGGGAQLHREKVEAYFAGMGLEGKEREDFIAKIAPHVSVYASGIGFCSLNLLSERVSSAPPCLGDLQCNPFDCSNSVVPAYNRPAIKLRLEKCDEAMASGDVVDKERLQRLRNAYLSMLEQLDEA</sequence>
<comment type="caution">
    <text evidence="2">The sequence shown here is derived from an EMBL/GenBank/DDBJ whole genome shotgun (WGS) entry which is preliminary data.</text>
</comment>
<dbReference type="InterPro" id="IPR013762">
    <property type="entry name" value="Integrase-like_cat_sf"/>
</dbReference>
<dbReference type="InterPro" id="IPR011010">
    <property type="entry name" value="DNA_brk_join_enz"/>
</dbReference>
<evidence type="ECO:0000313" key="2">
    <source>
        <dbReference type="EMBL" id="MEX3754168.1"/>
    </source>
</evidence>
<name>A0ABV3WLR6_9BURK</name>
<evidence type="ECO:0008006" key="4">
    <source>
        <dbReference type="Google" id="ProtNLM"/>
    </source>
</evidence>
<organism evidence="2 3">
    <name type="scientific">Paraburkholderia phenoliruptrix</name>
    <dbReference type="NCBI Taxonomy" id="252970"/>
    <lineage>
        <taxon>Bacteria</taxon>
        <taxon>Pseudomonadati</taxon>
        <taxon>Pseudomonadota</taxon>
        <taxon>Betaproteobacteria</taxon>
        <taxon>Burkholderiales</taxon>
        <taxon>Burkholderiaceae</taxon>
        <taxon>Paraburkholderia</taxon>
    </lineage>
</organism>
<accession>A0ABV3WLR6</accession>
<keyword evidence="1" id="KW-0233">DNA recombination</keyword>
<reference evidence="2 3" key="1">
    <citation type="submission" date="2024-07" db="EMBL/GenBank/DDBJ databases">
        <title>A survey of Mimosa microsymbionts across Brazilian biomes reveals a high diversity of Paraburkholderia nodulating endemic species, but also that Cupriavidus is common as a symbiont of widespread species.</title>
        <authorList>
            <person name="Rouws L."/>
            <person name="Barauna A."/>
            <person name="Beukes C."/>
            <person name="Rouws J.R.C."/>
            <person name="De Faria S.M."/>
            <person name="Gross E."/>
            <person name="Bueno Dos Reis Junior F."/>
            <person name="Simon M.F."/>
            <person name="Maluk M."/>
            <person name="Odee D.W."/>
            <person name="Kenicer G."/>
            <person name="Young J.P.W."/>
            <person name="Reis V.M."/>
            <person name="Zilli J."/>
            <person name="James E.K."/>
        </authorList>
    </citation>
    <scope>NUCLEOTIDE SEQUENCE [LARGE SCALE GENOMIC DNA]</scope>
    <source>
        <strain evidence="2 3">BR14375</strain>
    </source>
</reference>
<dbReference type="SUPFAM" id="SSF56349">
    <property type="entry name" value="DNA breaking-rejoining enzymes"/>
    <property type="match status" value="1"/>
</dbReference>
<dbReference type="Gene3D" id="1.10.443.10">
    <property type="entry name" value="Intergrase catalytic core"/>
    <property type="match status" value="1"/>
</dbReference>
<proteinExistence type="predicted"/>
<dbReference type="RefSeq" id="WP_368608580.1">
    <property type="nucleotide sequence ID" value="NZ_JBFPKB010000030.1"/>
</dbReference>
<dbReference type="Proteomes" id="UP001558535">
    <property type="component" value="Unassembled WGS sequence"/>
</dbReference>
<gene>
    <name evidence="2" type="ORF">AB3X84_29810</name>
</gene>
<evidence type="ECO:0000313" key="3">
    <source>
        <dbReference type="Proteomes" id="UP001558535"/>
    </source>
</evidence>
<protein>
    <recommendedName>
        <fullName evidence="4">Tyr recombinase domain-containing protein</fullName>
    </recommendedName>
</protein>